<reference evidence="2" key="1">
    <citation type="journal article" date="2020" name="Ecol. Evol.">
        <title>Genome structure and content of the rice root-knot nematode (Meloidogyne graminicola).</title>
        <authorList>
            <person name="Phan N.T."/>
            <person name="Danchin E.G.J."/>
            <person name="Klopp C."/>
            <person name="Perfus-Barbeoch L."/>
            <person name="Kozlowski D.K."/>
            <person name="Koutsovoulos G.D."/>
            <person name="Lopez-Roques C."/>
            <person name="Bouchez O."/>
            <person name="Zahm M."/>
            <person name="Besnard G."/>
            <person name="Bellafiore S."/>
        </authorList>
    </citation>
    <scope>NUCLEOTIDE SEQUENCE</scope>
    <source>
        <strain evidence="2">VN-18</strain>
    </source>
</reference>
<keyword evidence="1" id="KW-0732">Signal</keyword>
<protein>
    <submittedName>
        <fullName evidence="2">Uncharacterized protein</fullName>
    </submittedName>
</protein>
<evidence type="ECO:0000313" key="3">
    <source>
        <dbReference type="Proteomes" id="UP000605970"/>
    </source>
</evidence>
<comment type="caution">
    <text evidence="2">The sequence shown here is derived from an EMBL/GenBank/DDBJ whole genome shotgun (WGS) entry which is preliminary data.</text>
</comment>
<dbReference type="AlphaFoldDB" id="A0A8S9ZWD1"/>
<dbReference type="Proteomes" id="UP000605970">
    <property type="component" value="Unassembled WGS sequence"/>
</dbReference>
<feature type="signal peptide" evidence="1">
    <location>
        <begin position="1"/>
        <end position="18"/>
    </location>
</feature>
<proteinExistence type="predicted"/>
<dbReference type="EMBL" id="JABEBT010000019">
    <property type="protein sequence ID" value="KAF7637538.1"/>
    <property type="molecule type" value="Genomic_DNA"/>
</dbReference>
<organism evidence="2 3">
    <name type="scientific">Meloidogyne graminicola</name>
    <dbReference type="NCBI Taxonomy" id="189291"/>
    <lineage>
        <taxon>Eukaryota</taxon>
        <taxon>Metazoa</taxon>
        <taxon>Ecdysozoa</taxon>
        <taxon>Nematoda</taxon>
        <taxon>Chromadorea</taxon>
        <taxon>Rhabditida</taxon>
        <taxon>Tylenchina</taxon>
        <taxon>Tylenchomorpha</taxon>
        <taxon>Tylenchoidea</taxon>
        <taxon>Meloidogynidae</taxon>
        <taxon>Meloidogyninae</taxon>
        <taxon>Meloidogyne</taxon>
    </lineage>
</organism>
<sequence length="96" mass="10236">MFIYSLILLNLFISGIITTNNNNKNTPLCKGNQVVANICDPKSTNKGPCGFMGETCQTGGCKHVCVAKSDNPCNPEGAYCPKNYTCAQSGLCVPKN</sequence>
<name>A0A8S9ZWD1_9BILA</name>
<gene>
    <name evidence="2" type="ORF">Mgra_00003054</name>
</gene>
<evidence type="ECO:0000313" key="2">
    <source>
        <dbReference type="EMBL" id="KAF7637538.1"/>
    </source>
</evidence>
<feature type="chain" id="PRO_5035799071" evidence="1">
    <location>
        <begin position="19"/>
        <end position="96"/>
    </location>
</feature>
<evidence type="ECO:0000256" key="1">
    <source>
        <dbReference type="SAM" id="SignalP"/>
    </source>
</evidence>
<accession>A0A8S9ZWD1</accession>
<keyword evidence="3" id="KW-1185">Reference proteome</keyword>